<proteinExistence type="predicted"/>
<dbReference type="SMART" id="SM00387">
    <property type="entry name" value="HATPase_c"/>
    <property type="match status" value="1"/>
</dbReference>
<feature type="domain" description="PAC" evidence="9">
    <location>
        <begin position="477"/>
        <end position="529"/>
    </location>
</feature>
<dbReference type="Pfam" id="PF08447">
    <property type="entry name" value="PAS_3"/>
    <property type="match status" value="1"/>
</dbReference>
<dbReference type="PROSITE" id="PS50113">
    <property type="entry name" value="PAC"/>
    <property type="match status" value="4"/>
</dbReference>
<dbReference type="SMART" id="SM00086">
    <property type="entry name" value="PAC"/>
    <property type="match status" value="4"/>
</dbReference>
<dbReference type="PRINTS" id="PR00344">
    <property type="entry name" value="BCTRLSENSOR"/>
</dbReference>
<gene>
    <name evidence="10" type="ORF">AArcSt11_02115</name>
</gene>
<evidence type="ECO:0000259" key="7">
    <source>
        <dbReference type="PROSITE" id="PS50109"/>
    </source>
</evidence>
<feature type="domain" description="PAC" evidence="9">
    <location>
        <begin position="350"/>
        <end position="401"/>
    </location>
</feature>
<dbReference type="NCBIfam" id="TIGR00229">
    <property type="entry name" value="sensory_box"/>
    <property type="match status" value="4"/>
</dbReference>
<evidence type="ECO:0000256" key="4">
    <source>
        <dbReference type="ARBA" id="ARBA00022679"/>
    </source>
</evidence>
<dbReference type="RefSeq" id="WP_250594145.1">
    <property type="nucleotide sequence ID" value="NZ_JAKRVY010000001.1"/>
</dbReference>
<dbReference type="PANTHER" id="PTHR43304">
    <property type="entry name" value="PHYTOCHROME-LIKE PROTEIN CPH1"/>
    <property type="match status" value="1"/>
</dbReference>
<feature type="coiled-coil region" evidence="6">
    <location>
        <begin position="513"/>
        <end position="540"/>
    </location>
</feature>
<dbReference type="InterPro" id="IPR035965">
    <property type="entry name" value="PAS-like_dom_sf"/>
</dbReference>
<dbReference type="InterPro" id="IPR013655">
    <property type="entry name" value="PAS_fold_3"/>
</dbReference>
<dbReference type="PROSITE" id="PS50112">
    <property type="entry name" value="PAS"/>
    <property type="match status" value="3"/>
</dbReference>
<dbReference type="EMBL" id="JAKRVY010000001">
    <property type="protein sequence ID" value="MCL9812447.1"/>
    <property type="molecule type" value="Genomic_DNA"/>
</dbReference>
<keyword evidence="6" id="KW-0175">Coiled coil</keyword>
<dbReference type="CDD" id="cd00130">
    <property type="entry name" value="PAS"/>
    <property type="match status" value="4"/>
</dbReference>
<feature type="domain" description="Histidine kinase" evidence="7">
    <location>
        <begin position="540"/>
        <end position="747"/>
    </location>
</feature>
<dbReference type="SUPFAM" id="SSF55874">
    <property type="entry name" value="ATPase domain of HSP90 chaperone/DNA topoisomerase II/histidine kinase"/>
    <property type="match status" value="1"/>
</dbReference>
<evidence type="ECO:0000259" key="9">
    <source>
        <dbReference type="PROSITE" id="PS50113"/>
    </source>
</evidence>
<evidence type="ECO:0000313" key="11">
    <source>
        <dbReference type="Proteomes" id="UP001202674"/>
    </source>
</evidence>
<feature type="domain" description="PAC" evidence="9">
    <location>
        <begin position="223"/>
        <end position="274"/>
    </location>
</feature>
<feature type="domain" description="PAS" evidence="8">
    <location>
        <begin position="275"/>
        <end position="347"/>
    </location>
</feature>
<dbReference type="CDD" id="cd00075">
    <property type="entry name" value="HATPase"/>
    <property type="match status" value="1"/>
</dbReference>
<dbReference type="Gene3D" id="3.30.565.10">
    <property type="entry name" value="Histidine kinase-like ATPase, C-terminal domain"/>
    <property type="match status" value="1"/>
</dbReference>
<feature type="domain" description="PAS" evidence="8">
    <location>
        <begin position="402"/>
        <end position="473"/>
    </location>
</feature>
<accession>A0AAE3FMS7</accession>
<dbReference type="InterPro" id="IPR001610">
    <property type="entry name" value="PAC"/>
</dbReference>
<dbReference type="SUPFAM" id="SSF55785">
    <property type="entry name" value="PYP-like sensor domain (PAS domain)"/>
    <property type="match status" value="4"/>
</dbReference>
<dbReference type="Pfam" id="PF02518">
    <property type="entry name" value="HATPase_c"/>
    <property type="match status" value="1"/>
</dbReference>
<dbReference type="Proteomes" id="UP001202674">
    <property type="component" value="Unassembled WGS sequence"/>
</dbReference>
<dbReference type="Pfam" id="PF08448">
    <property type="entry name" value="PAS_4"/>
    <property type="match status" value="3"/>
</dbReference>
<comment type="catalytic activity">
    <reaction evidence="1">
        <text>ATP + protein L-histidine = ADP + protein N-phospho-L-histidine.</text>
        <dbReference type="EC" id="2.7.13.3"/>
    </reaction>
</comment>
<dbReference type="PROSITE" id="PS50109">
    <property type="entry name" value="HIS_KIN"/>
    <property type="match status" value="1"/>
</dbReference>
<evidence type="ECO:0000313" key="10">
    <source>
        <dbReference type="EMBL" id="MCL9812447.1"/>
    </source>
</evidence>
<sequence>MSEHSRSDRERLPPVGDESETVHEVLFREIADAVFLLDVESTEGDYRFRFRWNNASHRQRTGFSTDDLRGKTPRELLGDDRGATIADNYRRCVSAGETIQYEETLELPDGTSHWQTKLTPVTEDGTVTRIIGVARDITDQKERERERRAMARRFETVLETMSTAVFLKSTDGEYYLMNRACRELLGIDDEDITGLTDEDIFPPDVVEQARTDDRTVAETDEMIEVEETVPTKSGDSIRLTRKSPVYDESGEITAICGVSTDITERKRREQEIEQLTERLSLALRSTNTGVWELDPATDEVIWTESMERLFGIDPGTFDGTYDGFAERVHPDDLPAVDRAVDRSVSTGEPLQIEYRIQADDGKHRWVESRAELVGTNDDERRMIGVATDISDRKEYEQAIEATQEKLRQIIDLVPDLIFVKNSEGEYLLANEATAAAYGATPEEIEGNREAEVIPDADDSEEFRRDDLDVLSSGQPKTIPEEELTTADGETRVLETTKIPYQVADSGDEAVLGYARDITALKEYEETLERQRDNLEVLNQVVRHDVRNALQLVLAYGATLEPHVDEGGEEYLRQILEAGREAVDITRTAGDVTEVLLHSDGDRRPVSLRHILEAQVEEARSSHERAIVSIDGTVPDTRVLADDLLESVFRNLLNNAVVHNDTDLPSITVSATVTEERTRVRVADNGPGIPDERKDELFERGRKGLDSDGTGIGLYLVRTLVDRYGGDVWVEDADTGGSAFVVELERHVSEDA</sequence>
<reference evidence="10 11" key="1">
    <citation type="journal article" date="2022" name="Syst. Appl. Microbiol.">
        <title>Natronocalculus amylovorans gen. nov., sp. nov., and Natranaeroarchaeum aerophilus sp. nov., dominant culturable amylolytic natronoarchaea from hypersaline soda lakes in southwestern Siberia.</title>
        <authorList>
            <person name="Sorokin D.Y."/>
            <person name="Elcheninov A.G."/>
            <person name="Khizhniak T.V."/>
            <person name="Koenen M."/>
            <person name="Bale N.J."/>
            <person name="Damste J.S.S."/>
            <person name="Kublanov I.V."/>
        </authorList>
    </citation>
    <scope>NUCLEOTIDE SEQUENCE [LARGE SCALE GENOMIC DNA]</scope>
    <source>
        <strain evidence="10 11">AArc-St1-1</strain>
    </source>
</reference>
<name>A0AAE3FMS7_9EURY</name>
<dbReference type="InterPro" id="IPR005467">
    <property type="entry name" value="His_kinase_dom"/>
</dbReference>
<dbReference type="InterPro" id="IPR000700">
    <property type="entry name" value="PAS-assoc_C"/>
</dbReference>
<dbReference type="InterPro" id="IPR003594">
    <property type="entry name" value="HATPase_dom"/>
</dbReference>
<evidence type="ECO:0000256" key="6">
    <source>
        <dbReference type="SAM" id="Coils"/>
    </source>
</evidence>
<evidence type="ECO:0000256" key="2">
    <source>
        <dbReference type="ARBA" id="ARBA00012438"/>
    </source>
</evidence>
<dbReference type="InterPro" id="IPR052162">
    <property type="entry name" value="Sensor_kinase/Photoreceptor"/>
</dbReference>
<dbReference type="InterPro" id="IPR000014">
    <property type="entry name" value="PAS"/>
</dbReference>
<dbReference type="GO" id="GO:0004673">
    <property type="term" value="F:protein histidine kinase activity"/>
    <property type="evidence" value="ECO:0007669"/>
    <property type="project" value="UniProtKB-EC"/>
</dbReference>
<dbReference type="AlphaFoldDB" id="A0AAE3FMS7"/>
<dbReference type="Gene3D" id="3.30.450.20">
    <property type="entry name" value="PAS domain"/>
    <property type="match status" value="4"/>
</dbReference>
<dbReference type="InterPro" id="IPR013656">
    <property type="entry name" value="PAS_4"/>
</dbReference>
<evidence type="ECO:0000256" key="5">
    <source>
        <dbReference type="ARBA" id="ARBA00022777"/>
    </source>
</evidence>
<keyword evidence="5" id="KW-0418">Kinase</keyword>
<evidence type="ECO:0000256" key="1">
    <source>
        <dbReference type="ARBA" id="ARBA00000085"/>
    </source>
</evidence>
<dbReference type="PANTHER" id="PTHR43304:SF1">
    <property type="entry name" value="PAC DOMAIN-CONTAINING PROTEIN"/>
    <property type="match status" value="1"/>
</dbReference>
<evidence type="ECO:0000259" key="8">
    <source>
        <dbReference type="PROSITE" id="PS50112"/>
    </source>
</evidence>
<dbReference type="InterPro" id="IPR004358">
    <property type="entry name" value="Sig_transdc_His_kin-like_C"/>
</dbReference>
<keyword evidence="4" id="KW-0808">Transferase</keyword>
<keyword evidence="3" id="KW-0597">Phosphoprotein</keyword>
<dbReference type="EC" id="2.7.13.3" evidence="2"/>
<comment type="caution">
    <text evidence="10">The sequence shown here is derived from an EMBL/GenBank/DDBJ whole genome shotgun (WGS) entry which is preliminary data.</text>
</comment>
<feature type="domain" description="PAS" evidence="8">
    <location>
        <begin position="150"/>
        <end position="220"/>
    </location>
</feature>
<dbReference type="InterPro" id="IPR036890">
    <property type="entry name" value="HATPase_C_sf"/>
</dbReference>
<evidence type="ECO:0000256" key="3">
    <source>
        <dbReference type="ARBA" id="ARBA00022553"/>
    </source>
</evidence>
<protein>
    <recommendedName>
        <fullName evidence="2">histidine kinase</fullName>
        <ecNumber evidence="2">2.7.13.3</ecNumber>
    </recommendedName>
</protein>
<dbReference type="SMART" id="SM00091">
    <property type="entry name" value="PAS"/>
    <property type="match status" value="4"/>
</dbReference>
<dbReference type="Gene3D" id="2.10.70.100">
    <property type="match status" value="1"/>
</dbReference>
<feature type="domain" description="PAC" evidence="9">
    <location>
        <begin position="99"/>
        <end position="149"/>
    </location>
</feature>
<organism evidence="10 11">
    <name type="scientific">Natranaeroarchaeum aerophilus</name>
    <dbReference type="NCBI Taxonomy" id="2917711"/>
    <lineage>
        <taxon>Archaea</taxon>
        <taxon>Methanobacteriati</taxon>
        <taxon>Methanobacteriota</taxon>
        <taxon>Stenosarchaea group</taxon>
        <taxon>Halobacteria</taxon>
        <taxon>Halobacteriales</taxon>
        <taxon>Natronoarchaeaceae</taxon>
        <taxon>Natranaeroarchaeum</taxon>
    </lineage>
</organism>
<keyword evidence="11" id="KW-1185">Reference proteome</keyword>